<dbReference type="AlphaFoldDB" id="Q9V0K4"/>
<reference evidence="2" key="2">
    <citation type="journal article" date="2000" name="J. Mol. Biol.">
        <title>Archaeal homologs of eukaryotic methylation guide small nucleolar RNAs: lessons from the Pyrococcus genomes.</title>
        <authorList>
            <person name="Gaspin C."/>
            <person name="Cavaille J."/>
            <person name="Erauso G."/>
        </authorList>
    </citation>
    <scope>NUCLEOTIDE SEQUENCE</scope>
    <source>
        <strain evidence="2">Orsay</strain>
    </source>
</reference>
<keyword evidence="1" id="KW-0472">Membrane</keyword>
<organism evidence="2 4">
    <name type="scientific">Pyrococcus abyssi (strain GE5 / Orsay)</name>
    <dbReference type="NCBI Taxonomy" id="272844"/>
    <lineage>
        <taxon>Archaea</taxon>
        <taxon>Methanobacteriati</taxon>
        <taxon>Methanobacteriota</taxon>
        <taxon>Thermococci</taxon>
        <taxon>Thermococcales</taxon>
        <taxon>Thermococcaceae</taxon>
        <taxon>Pyrococcus</taxon>
    </lineage>
</organism>
<evidence type="ECO:0000313" key="5">
    <source>
        <dbReference type="Proteomes" id="UP000009139"/>
    </source>
</evidence>
<feature type="transmembrane region" description="Helical" evidence="1">
    <location>
        <begin position="28"/>
        <end position="45"/>
    </location>
</feature>
<dbReference type="EMBL" id="HE613800">
    <property type="protein sequence ID" value="CCE70182.1"/>
    <property type="molecule type" value="Genomic_DNA"/>
</dbReference>
<evidence type="ECO:0000313" key="2">
    <source>
        <dbReference type="EMBL" id="CAB49699.1"/>
    </source>
</evidence>
<feature type="transmembrane region" description="Helical" evidence="1">
    <location>
        <begin position="66"/>
        <end position="88"/>
    </location>
</feature>
<dbReference type="Proteomes" id="UP000009139">
    <property type="component" value="Chromosome"/>
</dbReference>
<dbReference type="STRING" id="272844.PAB1840"/>
<dbReference type="KEGG" id="pab:PAB1840"/>
<keyword evidence="1" id="KW-0812">Transmembrane</keyword>
<evidence type="ECO:0000313" key="4">
    <source>
        <dbReference type="Proteomes" id="UP000000810"/>
    </source>
</evidence>
<evidence type="ECO:0000313" key="3">
    <source>
        <dbReference type="EMBL" id="CCE70182.1"/>
    </source>
</evidence>
<reference evidence="2" key="3">
    <citation type="journal article" date="2001" name="Genome Res.">
        <title>Genome evolution at the genus level: comparison of three complete genomes of hyperthermophilic archaea.</title>
        <authorList>
            <person name="Lecompte O."/>
            <person name="Ripp R."/>
            <person name="Puzos-Barbe V."/>
            <person name="Duprat S."/>
            <person name="Heilig R."/>
            <person name="Dietrich J."/>
            <person name="Thierry J.C."/>
            <person name="Poch O."/>
        </authorList>
    </citation>
    <scope>NUCLEOTIDE SEQUENCE</scope>
    <source>
        <strain evidence="2">Orsay</strain>
    </source>
</reference>
<dbReference type="HOGENOM" id="CLU_2115565_0_0_2"/>
<dbReference type="PIR" id="B75123">
    <property type="entry name" value="B75123"/>
</dbReference>
<reference evidence="3 5" key="5">
    <citation type="journal article" date="2012" name="Curr. Microbiol.">
        <title>Re-annotation of two hyperthermophilic archaea Pyrococcus abyssi GE5 and Pyrococcus furiosus DSM 3638.</title>
        <authorList>
            <person name="Gao J."/>
            <person name="Wang J."/>
        </authorList>
    </citation>
    <scope>GENOME REANNOTATION</scope>
    <source>
        <strain evidence="3">GE5</strain>
        <strain evidence="5">GE5 / Orsay</strain>
    </source>
</reference>
<dbReference type="PATRIC" id="fig|272844.11.peg.825"/>
<sequence>MNFLSLKLFESLNIGLITLTFIHIHPRYLTKISGLIIFFALTFINHKYIFRFCKPTGGMAMGLSGAAWATLIVPTVLAFVVMVLYGFWDKITGKEYYVDEEILAYDQELVEGRK</sequence>
<keyword evidence="1" id="KW-1133">Transmembrane helix</keyword>
<accession>Q9V0K4</accession>
<protein>
    <submittedName>
        <fullName evidence="2">Uncharacterized protein</fullName>
    </submittedName>
</protein>
<name>Q9V0K4_PYRAB</name>
<reference evidence="2" key="1">
    <citation type="submission" date="1999-07" db="EMBL/GenBank/DDBJ databases">
        <authorList>
            <person name="Genoscope"/>
        </authorList>
    </citation>
    <scope>NUCLEOTIDE SEQUENCE</scope>
    <source>
        <strain evidence="2">Orsay</strain>
    </source>
</reference>
<reference evidence="2 4" key="4">
    <citation type="journal article" date="2003" name="Mol. Microbiol.">
        <title>An integrated analysis of the genome of the hyperthermophilic archaeon Pyrococcus abyssi.</title>
        <authorList>
            <person name="Cohen G."/>
            <person name="Barbe V."/>
            <person name="Flament D."/>
            <person name="Galperin M."/>
            <person name="Heilig R."/>
            <person name="Ripp R."/>
            <person name="Lecompte O."/>
            <person name="Prieur D."/>
            <person name="Poch O."/>
            <person name="Quellerou J."/>
            <person name="Thierry J.C."/>
            <person name="Van der Oost J."/>
            <person name="Weissenbach J."/>
            <person name="Zivanovic Y."/>
            <person name="Forterre P."/>
        </authorList>
    </citation>
    <scope>NUCLEOTIDE SEQUENCE [LARGE SCALE GENOMIC DNA]</scope>
    <source>
        <strain evidence="4">GE5 / Orsay</strain>
        <strain evidence="2">Orsay</strain>
    </source>
</reference>
<dbReference type="eggNOG" id="arCOG07169">
    <property type="taxonomic scope" value="Archaea"/>
</dbReference>
<gene>
    <name evidence="2" type="ordered locus">PAB1840</name>
</gene>
<dbReference type="Proteomes" id="UP000000810">
    <property type="component" value="Chromosome"/>
</dbReference>
<keyword evidence="4" id="KW-1185">Reference proteome</keyword>
<proteinExistence type="predicted"/>
<dbReference type="EMBL" id="AJ248285">
    <property type="protein sequence ID" value="CAB49699.1"/>
    <property type="molecule type" value="Genomic_DNA"/>
</dbReference>
<evidence type="ECO:0000256" key="1">
    <source>
        <dbReference type="SAM" id="Phobius"/>
    </source>
</evidence>